<evidence type="ECO:0000256" key="1">
    <source>
        <dbReference type="SAM" id="MobiDB-lite"/>
    </source>
</evidence>
<feature type="transmembrane region" description="Helical" evidence="2">
    <location>
        <begin position="90"/>
        <end position="111"/>
    </location>
</feature>
<feature type="transmembrane region" description="Helical" evidence="2">
    <location>
        <begin position="131"/>
        <end position="155"/>
    </location>
</feature>
<dbReference type="EMBL" id="HBIM01007879">
    <property type="protein sequence ID" value="CAE0408996.1"/>
    <property type="molecule type" value="Transcribed_RNA"/>
</dbReference>
<feature type="compositionally biased region" description="Polar residues" evidence="1">
    <location>
        <begin position="267"/>
        <end position="283"/>
    </location>
</feature>
<dbReference type="Pfam" id="PF14023">
    <property type="entry name" value="Bestrophin-like"/>
    <property type="match status" value="1"/>
</dbReference>
<feature type="compositionally biased region" description="Low complexity" evidence="1">
    <location>
        <begin position="250"/>
        <end position="266"/>
    </location>
</feature>
<evidence type="ECO:0000313" key="3">
    <source>
        <dbReference type="EMBL" id="CAE0408996.1"/>
    </source>
</evidence>
<evidence type="ECO:0000256" key="2">
    <source>
        <dbReference type="SAM" id="Phobius"/>
    </source>
</evidence>
<organism evidence="3">
    <name type="scientific">Amphora coffeiformis</name>
    <dbReference type="NCBI Taxonomy" id="265554"/>
    <lineage>
        <taxon>Eukaryota</taxon>
        <taxon>Sar</taxon>
        <taxon>Stramenopiles</taxon>
        <taxon>Ochrophyta</taxon>
        <taxon>Bacillariophyta</taxon>
        <taxon>Bacillariophyceae</taxon>
        <taxon>Bacillariophycidae</taxon>
        <taxon>Thalassiophysales</taxon>
        <taxon>Catenulaceae</taxon>
        <taxon>Amphora</taxon>
    </lineage>
</organism>
<dbReference type="InterPro" id="IPR025333">
    <property type="entry name" value="DUF4239"/>
</dbReference>
<keyword evidence="2" id="KW-1133">Transmembrane helix</keyword>
<accession>A0A7S3P300</accession>
<name>A0A7S3P300_9STRA</name>
<feature type="region of interest" description="Disordered" evidence="1">
    <location>
        <begin position="208"/>
        <end position="283"/>
    </location>
</feature>
<reference evidence="3" key="1">
    <citation type="submission" date="2021-01" db="EMBL/GenBank/DDBJ databases">
        <authorList>
            <person name="Corre E."/>
            <person name="Pelletier E."/>
            <person name="Niang G."/>
            <person name="Scheremetjew M."/>
            <person name="Finn R."/>
            <person name="Kale V."/>
            <person name="Holt S."/>
            <person name="Cochrane G."/>
            <person name="Meng A."/>
            <person name="Brown T."/>
            <person name="Cohen L."/>
        </authorList>
    </citation>
    <scope>NUCLEOTIDE SEQUENCE</scope>
    <source>
        <strain evidence="3">CCMP127</strain>
    </source>
</reference>
<sequence>MEYLIAAYKDQEIADNVRQYLIQYCSRIIAESQRDWASSGIIDTTRGMDSELYGVLIYLTRLVETETPTLIVDVSMQAMTRLRIARQDRITALVSTYPMLHYWILGILAGGECAGFLMEANQELLVFLNAIQLKILWSMLVSTFVACFTVFYDLLNPFYGGYQVSASVDQLYTIRLALKAESELCLISEDRNECAPLDLEENANKNAVKTLGGAQKRKNGRKMNGKNKTNGDKIKANGGELKVNGERVKGMGNEATTNGGNAKGNGSKLTSDGGNTRLNGSNN</sequence>
<feature type="compositionally biased region" description="Basic residues" evidence="1">
    <location>
        <begin position="215"/>
        <end position="225"/>
    </location>
</feature>
<keyword evidence="2" id="KW-0472">Membrane</keyword>
<proteinExistence type="predicted"/>
<gene>
    <name evidence="3" type="ORF">ACOF00016_LOCUS6694</name>
</gene>
<protein>
    <submittedName>
        <fullName evidence="3">Uncharacterized protein</fullName>
    </submittedName>
</protein>
<keyword evidence="2" id="KW-0812">Transmembrane</keyword>
<dbReference type="AlphaFoldDB" id="A0A7S3P300"/>